<dbReference type="STRING" id="1435377.SUSAZ_03530"/>
<protein>
    <submittedName>
        <fullName evidence="1">Uncharacterized protein</fullName>
    </submittedName>
</protein>
<dbReference type="Proteomes" id="UP000065473">
    <property type="component" value="Chromosome"/>
</dbReference>
<name>A0A0U3H2V5_9CREN</name>
<dbReference type="OrthoDB" id="40712at2157"/>
<organism evidence="1 4">
    <name type="scientific">Sulfolobus acidocaldarius</name>
    <dbReference type="NCBI Taxonomy" id="2285"/>
    <lineage>
        <taxon>Archaea</taxon>
        <taxon>Thermoproteota</taxon>
        <taxon>Thermoprotei</taxon>
        <taxon>Sulfolobales</taxon>
        <taxon>Sulfolobaceae</taxon>
        <taxon>Sulfolobus</taxon>
    </lineage>
</organism>
<evidence type="ECO:0000313" key="4">
    <source>
        <dbReference type="Proteomes" id="UP000065473"/>
    </source>
</evidence>
<gene>
    <name evidence="1" type="ORF">ATY89_02490</name>
    <name evidence="2" type="ORF">ATZ20_05525</name>
</gene>
<evidence type="ECO:0000313" key="1">
    <source>
        <dbReference type="EMBL" id="ALU28935.1"/>
    </source>
</evidence>
<dbReference type="EMBL" id="CP013694">
    <property type="protein sequence ID" value="ALU28935.1"/>
    <property type="molecule type" value="Genomic_DNA"/>
</dbReference>
<proteinExistence type="predicted"/>
<dbReference type="GeneID" id="14551298"/>
<reference evidence="3 4" key="1">
    <citation type="submission" date="2015-12" db="EMBL/GenBank/DDBJ databases">
        <title>A stable core within a dynamic pangenome in Sulfolobus acidocaldarius.</title>
        <authorList>
            <person name="Anderson R."/>
            <person name="Kouris A."/>
            <person name="Seward C."/>
            <person name="Campbell K."/>
            <person name="Whitaker R."/>
        </authorList>
    </citation>
    <scope>NUCLEOTIDE SEQUENCE [LARGE SCALE GENOMIC DNA]</scope>
    <source>
        <strain evidence="1 4">GG12-C01-09</strain>
        <strain evidence="2 3">NG05B_CO5_07</strain>
    </source>
</reference>
<sequence length="88" mass="10365">MDEGELKKLILSILRKNVGEIDEKTFEIRFSQSFRDKVSTYGRFETSNGVYEFAVMVDKKGKVLRDHVNLIMPKNVKNEIEDKIRNRE</sequence>
<dbReference type="RefSeq" id="WP_015385496.1">
    <property type="nucleotide sequence ID" value="NZ_BHWZ01000001.1"/>
</dbReference>
<accession>A0A0U3H2V5</accession>
<dbReference type="PaxDb" id="1435377-SUSAZ_03530"/>
<evidence type="ECO:0000313" key="2">
    <source>
        <dbReference type="EMBL" id="ALU31661.1"/>
    </source>
</evidence>
<dbReference type="Proteomes" id="UP000060043">
    <property type="component" value="Chromosome"/>
</dbReference>
<dbReference type="AlphaFoldDB" id="A0A0U3H2V5"/>
<dbReference type="EMBL" id="CP013695">
    <property type="protein sequence ID" value="ALU31661.1"/>
    <property type="molecule type" value="Genomic_DNA"/>
</dbReference>
<evidence type="ECO:0000313" key="3">
    <source>
        <dbReference type="Proteomes" id="UP000060043"/>
    </source>
</evidence>